<evidence type="ECO:0000256" key="4">
    <source>
        <dbReference type="ARBA" id="ARBA00022597"/>
    </source>
</evidence>
<accession>A0A1I5XF18</accession>
<keyword evidence="6 8" id="KW-1133">Transmembrane helix</keyword>
<dbReference type="Proteomes" id="UP000199136">
    <property type="component" value="Unassembled WGS sequence"/>
</dbReference>
<keyword evidence="4" id="KW-0762">Sugar transport</keyword>
<evidence type="ECO:0000256" key="1">
    <source>
        <dbReference type="ARBA" id="ARBA00004651"/>
    </source>
</evidence>
<dbReference type="OrthoDB" id="396983at2"/>
<evidence type="ECO:0000256" key="7">
    <source>
        <dbReference type="ARBA" id="ARBA00023136"/>
    </source>
</evidence>
<comment type="subcellular location">
    <subcellularLocation>
        <location evidence="1">Cell membrane</location>
        <topology evidence="1">Multi-pass membrane protein</topology>
    </subcellularLocation>
</comment>
<dbReference type="GO" id="GO:0009401">
    <property type="term" value="P:phosphoenolpyruvate-dependent sugar phosphotransferase system"/>
    <property type="evidence" value="ECO:0007669"/>
    <property type="project" value="InterPro"/>
</dbReference>
<evidence type="ECO:0000313" key="10">
    <source>
        <dbReference type="EMBL" id="SFQ30559.1"/>
    </source>
</evidence>
<keyword evidence="11" id="KW-1185">Reference proteome</keyword>
<dbReference type="InterPro" id="IPR003352">
    <property type="entry name" value="PTS_EIIC"/>
</dbReference>
<evidence type="ECO:0000256" key="8">
    <source>
        <dbReference type="SAM" id="Phobius"/>
    </source>
</evidence>
<dbReference type="GO" id="GO:0008982">
    <property type="term" value="F:protein-N(PI)-phosphohistidine-sugar phosphotransferase activity"/>
    <property type="evidence" value="ECO:0007669"/>
    <property type="project" value="InterPro"/>
</dbReference>
<evidence type="ECO:0000256" key="6">
    <source>
        <dbReference type="ARBA" id="ARBA00022989"/>
    </source>
</evidence>
<proteinExistence type="predicted"/>
<evidence type="ECO:0000256" key="2">
    <source>
        <dbReference type="ARBA" id="ARBA00022448"/>
    </source>
</evidence>
<feature type="transmembrane region" description="Helical" evidence="8">
    <location>
        <begin position="92"/>
        <end position="115"/>
    </location>
</feature>
<feature type="transmembrane region" description="Helical" evidence="8">
    <location>
        <begin position="168"/>
        <end position="195"/>
    </location>
</feature>
<dbReference type="AlphaFoldDB" id="A0A1I5XF18"/>
<evidence type="ECO:0000313" key="11">
    <source>
        <dbReference type="Proteomes" id="UP000199136"/>
    </source>
</evidence>
<feature type="domain" description="Phosphotransferase system EIIC" evidence="9">
    <location>
        <begin position="10"/>
        <end position="334"/>
    </location>
</feature>
<dbReference type="RefSeq" id="WP_092480448.1">
    <property type="nucleotide sequence ID" value="NZ_CP126128.1"/>
</dbReference>
<feature type="transmembrane region" description="Helical" evidence="8">
    <location>
        <begin position="300"/>
        <end position="321"/>
    </location>
</feature>
<keyword evidence="7 8" id="KW-0472">Membrane</keyword>
<gene>
    <name evidence="10" type="ORF">SAMN04488506_1405</name>
</gene>
<keyword evidence="3" id="KW-1003">Cell membrane</keyword>
<feature type="transmembrane region" description="Helical" evidence="8">
    <location>
        <begin position="202"/>
        <end position="221"/>
    </location>
</feature>
<feature type="transmembrane region" description="Helical" evidence="8">
    <location>
        <begin position="65"/>
        <end position="86"/>
    </location>
</feature>
<dbReference type="Pfam" id="PF13303">
    <property type="entry name" value="PTS_EIIC_2"/>
    <property type="match status" value="1"/>
</dbReference>
<dbReference type="EMBL" id="FOXW01000004">
    <property type="protein sequence ID" value="SFQ30559.1"/>
    <property type="molecule type" value="Genomic_DNA"/>
</dbReference>
<feature type="transmembrane region" description="Helical" evidence="8">
    <location>
        <begin position="276"/>
        <end position="294"/>
    </location>
</feature>
<sequence>MKKYLVDRMYKASSGIANAIFVTIGIGLLLETIGNMTGLSVLVIIGTATKMLMAPAIGAGIAIMLGGNTLTVFSAMAAGTVGAGAVQTTAEGVVSIASGEPIGCLIAATIATFVGKRISGKTPLDMMAIPLAAVLVGGLSGYYLNFVISPLLNAFSSFISASVAGYPIIGSAVIAVVGGLVLMSPASSAAIAIALNLDPVSSAAMLIGTTSMYVAFSFVSLRENDLGGFLAQFVCTPKVQLPNIIKNPMILVAPTIACAVAAPIATSALGFTTASALGGLGFCSFIAPITVLGNQGLTSFLNYMIAGVVIPFAVTFFISFAMKKFEYVRNGDMALVVK</sequence>
<organism evidence="10 11">
    <name type="scientific">Desemzia incerta</name>
    <dbReference type="NCBI Taxonomy" id="82801"/>
    <lineage>
        <taxon>Bacteria</taxon>
        <taxon>Bacillati</taxon>
        <taxon>Bacillota</taxon>
        <taxon>Bacilli</taxon>
        <taxon>Lactobacillales</taxon>
        <taxon>Carnobacteriaceae</taxon>
        <taxon>Desemzia</taxon>
    </lineage>
</organism>
<protein>
    <recommendedName>
        <fullName evidence="9">Phosphotransferase system EIIC domain-containing protein</fullName>
    </recommendedName>
</protein>
<keyword evidence="5 8" id="KW-0812">Transmembrane</keyword>
<reference evidence="10 11" key="1">
    <citation type="submission" date="2016-10" db="EMBL/GenBank/DDBJ databases">
        <authorList>
            <person name="de Groot N.N."/>
        </authorList>
    </citation>
    <scope>NUCLEOTIDE SEQUENCE [LARGE SCALE GENOMIC DNA]</scope>
    <source>
        <strain evidence="10 11">DSM 20581</strain>
    </source>
</reference>
<feature type="transmembrane region" description="Helical" evidence="8">
    <location>
        <begin position="127"/>
        <end position="148"/>
    </location>
</feature>
<feature type="transmembrane region" description="Helical" evidence="8">
    <location>
        <begin position="249"/>
        <end position="269"/>
    </location>
</feature>
<dbReference type="GO" id="GO:0005886">
    <property type="term" value="C:plasma membrane"/>
    <property type="evidence" value="ECO:0007669"/>
    <property type="project" value="UniProtKB-SubCell"/>
</dbReference>
<evidence type="ECO:0000256" key="5">
    <source>
        <dbReference type="ARBA" id="ARBA00022692"/>
    </source>
</evidence>
<keyword evidence="2" id="KW-0813">Transport</keyword>
<evidence type="ECO:0000256" key="3">
    <source>
        <dbReference type="ARBA" id="ARBA00022475"/>
    </source>
</evidence>
<evidence type="ECO:0000259" key="9">
    <source>
        <dbReference type="Pfam" id="PF13303"/>
    </source>
</evidence>
<name>A0A1I5XF18_9LACT</name>